<name>A0ABQ6N559_9STRA</name>
<comment type="caution">
    <text evidence="12">The sequence shown here is derived from an EMBL/GenBank/DDBJ whole genome shotgun (WGS) entry which is preliminary data.</text>
</comment>
<feature type="region of interest" description="Disordered" evidence="11">
    <location>
        <begin position="106"/>
        <end position="128"/>
    </location>
</feature>
<reference evidence="12 13" key="1">
    <citation type="journal article" date="2023" name="Commun. Biol.">
        <title>Genome analysis of Parmales, the sister group of diatoms, reveals the evolutionary specialization of diatoms from phago-mixotrophs to photoautotrophs.</title>
        <authorList>
            <person name="Ban H."/>
            <person name="Sato S."/>
            <person name="Yoshikawa S."/>
            <person name="Yamada K."/>
            <person name="Nakamura Y."/>
            <person name="Ichinomiya M."/>
            <person name="Sato N."/>
            <person name="Blanc-Mathieu R."/>
            <person name="Endo H."/>
            <person name="Kuwata A."/>
            <person name="Ogata H."/>
        </authorList>
    </citation>
    <scope>NUCLEOTIDE SEQUENCE [LARGE SCALE GENOMIC DNA]</scope>
</reference>
<keyword evidence="2" id="KW-0963">Cytoplasm</keyword>
<keyword evidence="6" id="KW-0206">Cytoskeleton</keyword>
<evidence type="ECO:0000256" key="5">
    <source>
        <dbReference type="ARBA" id="ARBA00023069"/>
    </source>
</evidence>
<evidence type="ECO:0000313" key="12">
    <source>
        <dbReference type="EMBL" id="GMI40881.1"/>
    </source>
</evidence>
<evidence type="ECO:0000256" key="3">
    <source>
        <dbReference type="ARBA" id="ARBA00022794"/>
    </source>
</evidence>
<evidence type="ECO:0000256" key="11">
    <source>
        <dbReference type="SAM" id="MobiDB-lite"/>
    </source>
</evidence>
<sequence>MDINLVSTHLGSFGFTLAADEHSGLEVAMLERAGAEKLPSPLQFWGRVAGKSNDYLVCVATASGYGFPKRSFYYCTRDSFTLKQLPPPDKYAEKAKAVTGLFSGDPSFPLEPEPEDAPEAEEGAPPPESFREIHRLSYVVDVIDKDTAVAPVNSWTANASKSVVANKSYAGLSHAAAAELRNYYHFRAPQTALCVAAMEKPGLARPSDIFDPISADKPAGAWTVRHNEEGTRAELRSLYWPGFFFVQDVGGPGYGGVYFGNGLPNQDLAFAL</sequence>
<proteinExistence type="inferred from homology"/>
<keyword evidence="13" id="KW-1185">Reference proteome</keyword>
<dbReference type="Proteomes" id="UP001165060">
    <property type="component" value="Unassembled WGS sequence"/>
</dbReference>
<evidence type="ECO:0000256" key="1">
    <source>
        <dbReference type="ARBA" id="ARBA00004611"/>
    </source>
</evidence>
<dbReference type="InterPro" id="IPR055316">
    <property type="entry name" value="RSP9"/>
</dbReference>
<protein>
    <recommendedName>
        <fullName evidence="10">Radial spoke head protein 9 homolog</fullName>
    </recommendedName>
</protein>
<evidence type="ECO:0000256" key="8">
    <source>
        <dbReference type="ARBA" id="ARBA00037822"/>
    </source>
</evidence>
<gene>
    <name evidence="12" type="ORF">TeGR_g12974</name>
</gene>
<dbReference type="EMBL" id="BRYB01002185">
    <property type="protein sequence ID" value="GMI40881.1"/>
    <property type="molecule type" value="Genomic_DNA"/>
</dbReference>
<comment type="subcellular location">
    <subcellularLocation>
        <location evidence="8">Cell projection</location>
        <location evidence="8">Kinocilium</location>
    </subcellularLocation>
    <subcellularLocation>
        <location evidence="1">Cytoplasm</location>
        <location evidence="1">Cytoskeleton</location>
        <location evidence="1">Flagellum axoneme</location>
    </subcellularLocation>
</comment>
<dbReference type="PANTHER" id="PTHR22069">
    <property type="entry name" value="MITOCHONDRIAL RIBOSOMAL PROTEIN S18"/>
    <property type="match status" value="1"/>
</dbReference>
<keyword evidence="4" id="KW-0282">Flagellum</keyword>
<keyword evidence="7" id="KW-0966">Cell projection</keyword>
<evidence type="ECO:0000256" key="10">
    <source>
        <dbReference type="ARBA" id="ARBA00041080"/>
    </source>
</evidence>
<organism evidence="12 13">
    <name type="scientific">Tetraparma gracilis</name>
    <dbReference type="NCBI Taxonomy" id="2962635"/>
    <lineage>
        <taxon>Eukaryota</taxon>
        <taxon>Sar</taxon>
        <taxon>Stramenopiles</taxon>
        <taxon>Ochrophyta</taxon>
        <taxon>Bolidophyceae</taxon>
        <taxon>Parmales</taxon>
        <taxon>Triparmaceae</taxon>
        <taxon>Tetraparma</taxon>
    </lineage>
</organism>
<evidence type="ECO:0000256" key="6">
    <source>
        <dbReference type="ARBA" id="ARBA00023212"/>
    </source>
</evidence>
<evidence type="ECO:0000256" key="7">
    <source>
        <dbReference type="ARBA" id="ARBA00023273"/>
    </source>
</evidence>
<evidence type="ECO:0000256" key="9">
    <source>
        <dbReference type="ARBA" id="ARBA00038319"/>
    </source>
</evidence>
<evidence type="ECO:0000313" key="13">
    <source>
        <dbReference type="Proteomes" id="UP001165060"/>
    </source>
</evidence>
<feature type="compositionally biased region" description="Acidic residues" evidence="11">
    <location>
        <begin position="112"/>
        <end position="122"/>
    </location>
</feature>
<keyword evidence="5" id="KW-0969">Cilium</keyword>
<evidence type="ECO:0000256" key="4">
    <source>
        <dbReference type="ARBA" id="ARBA00022846"/>
    </source>
</evidence>
<dbReference type="PANTHER" id="PTHR22069:SF0">
    <property type="entry name" value="RADIAL SPOKE HEAD PROTEIN 9 HOMOLOG"/>
    <property type="match status" value="1"/>
</dbReference>
<accession>A0ABQ6N559</accession>
<comment type="similarity">
    <text evidence="9">Belongs to the flagellar radial spoke RSP9 family.</text>
</comment>
<evidence type="ECO:0000256" key="2">
    <source>
        <dbReference type="ARBA" id="ARBA00022490"/>
    </source>
</evidence>
<keyword evidence="3" id="KW-0970">Cilium biogenesis/degradation</keyword>